<evidence type="ECO:0000313" key="1">
    <source>
        <dbReference type="EMBL" id="ABL65031.1"/>
    </source>
</evidence>
<sequence length="110" mass="12419" precursor="true">MKTHGIIPGLILLCALLSSGCQKDNDSVLEPVDIRFAAFYTDYLMTSRVDGRVEGADLVPPDAKVLGALIVSHSITSDELNGRIRFYKEHPLRWRSVLLEVRENIRKKRL</sequence>
<reference evidence="1 2" key="1">
    <citation type="submission" date="2006-12" db="EMBL/GenBank/DDBJ databases">
        <title>Complete sequence of Chlorobium phaeobacteroides DSM 266.</title>
        <authorList>
            <consortium name="US DOE Joint Genome Institute"/>
            <person name="Copeland A."/>
            <person name="Lucas S."/>
            <person name="Lapidus A."/>
            <person name="Barry K."/>
            <person name="Detter J.C."/>
            <person name="Glavina del Rio T."/>
            <person name="Hammon N."/>
            <person name="Israni S."/>
            <person name="Pitluck S."/>
            <person name="Goltsman E."/>
            <person name="Schmutz J."/>
            <person name="Larimer F."/>
            <person name="Land M."/>
            <person name="Hauser L."/>
            <person name="Mikhailova N."/>
            <person name="Li T."/>
            <person name="Overmann J."/>
            <person name="Bryant D.A."/>
            <person name="Richardson P."/>
        </authorList>
    </citation>
    <scope>NUCLEOTIDE SEQUENCE [LARGE SCALE GENOMIC DNA]</scope>
    <source>
        <strain evidence="1 2">DSM 266</strain>
    </source>
</reference>
<dbReference type="HOGENOM" id="CLU_160673_0_0_10"/>
<dbReference type="RefSeq" id="WP_011744858.1">
    <property type="nucleotide sequence ID" value="NC_008639.1"/>
</dbReference>
<evidence type="ECO:0000313" key="2">
    <source>
        <dbReference type="Proteomes" id="UP000008701"/>
    </source>
</evidence>
<proteinExistence type="predicted"/>
<dbReference type="EMBL" id="CP000492">
    <property type="protein sequence ID" value="ABL65031.1"/>
    <property type="molecule type" value="Genomic_DNA"/>
</dbReference>
<dbReference type="Proteomes" id="UP000008701">
    <property type="component" value="Chromosome"/>
</dbReference>
<keyword evidence="2" id="KW-1185">Reference proteome</keyword>
<dbReference type="AlphaFoldDB" id="A1BF54"/>
<name>A1BF54_CHLPD</name>
<dbReference type="KEGG" id="cph:Cpha266_0984"/>
<accession>A1BF54</accession>
<dbReference type="PROSITE" id="PS51257">
    <property type="entry name" value="PROKAR_LIPOPROTEIN"/>
    <property type="match status" value="1"/>
</dbReference>
<gene>
    <name evidence="1" type="ordered locus">Cpha266_0984</name>
</gene>
<organism evidence="1 2">
    <name type="scientific">Chlorobium phaeobacteroides (strain DSM 266 / SMG 266 / 2430)</name>
    <dbReference type="NCBI Taxonomy" id="290317"/>
    <lineage>
        <taxon>Bacteria</taxon>
        <taxon>Pseudomonadati</taxon>
        <taxon>Chlorobiota</taxon>
        <taxon>Chlorobiia</taxon>
        <taxon>Chlorobiales</taxon>
        <taxon>Chlorobiaceae</taxon>
        <taxon>Chlorobium/Pelodictyon group</taxon>
        <taxon>Chlorobium</taxon>
    </lineage>
</organism>
<evidence type="ECO:0008006" key="3">
    <source>
        <dbReference type="Google" id="ProtNLM"/>
    </source>
</evidence>
<dbReference type="OrthoDB" id="598098at2"/>
<dbReference type="STRING" id="290317.Cpha266_0984"/>
<protein>
    <recommendedName>
        <fullName evidence="3">DUF4296 domain-containing protein</fullName>
    </recommendedName>
</protein>